<accession>A0A376GJL1</accession>
<gene>
    <name evidence="1" type="ORF">NCTC13456_02340</name>
</gene>
<name>A0A376GJL1_9FLAO</name>
<reference evidence="1 2" key="1">
    <citation type="submission" date="2018-06" db="EMBL/GenBank/DDBJ databases">
        <authorList>
            <consortium name="Pathogen Informatics"/>
            <person name="Doyle S."/>
        </authorList>
    </citation>
    <scope>NUCLEOTIDE SEQUENCE [LARGE SCALE GENOMIC DNA]</scope>
    <source>
        <strain evidence="1 2">NCTC13456</strain>
    </source>
</reference>
<evidence type="ECO:0000313" key="1">
    <source>
        <dbReference type="EMBL" id="STD58716.1"/>
    </source>
</evidence>
<dbReference type="EMBL" id="UFXS01000001">
    <property type="protein sequence ID" value="STD58716.1"/>
    <property type="molecule type" value="Genomic_DNA"/>
</dbReference>
<sequence>MRLKFHYEVETVFDQNKEEITINSFENEDPLVARKDAFSFLRNYINILKQEGQVVVNTKESSVRIHAQFRYDSRTPNFEHNLQAYFVSHLIFKDQRLNNGLKIYLVVDKSNHENIKNDERLLIYQLGNYSKQSLDDMLNGLAKEVYIHSIVDTCIHRNTKEIDISAFWYFINKESLESRIISILKTPIHLDSSYWGKLFSVFNSKKIYPFKLIKEHYSGYYEDDFIKLENFDFKEVFKDASSLFYTLGGLLALKIDSLNDEKETTKLLTEFNTFFTNMYFHKSLKNIEYKLINCKNKKGELFLCLLVDHYKPKDHFLSKIPTKLYYRENGHRECITDVNEILIYLNQNF</sequence>
<dbReference type="AlphaFoldDB" id="A0A376GJL1"/>
<dbReference type="Proteomes" id="UP000254737">
    <property type="component" value="Unassembled WGS sequence"/>
</dbReference>
<evidence type="ECO:0000313" key="2">
    <source>
        <dbReference type="Proteomes" id="UP000254737"/>
    </source>
</evidence>
<proteinExistence type="predicted"/>
<dbReference type="RefSeq" id="WP_115000615.1">
    <property type="nucleotide sequence ID" value="NZ_UFXS01000001.1"/>
</dbReference>
<protein>
    <submittedName>
        <fullName evidence="1">Uncharacterized protein</fullName>
    </submittedName>
</protein>
<organism evidence="1 2">
    <name type="scientific">Empedobacter falsenii</name>
    <dbReference type="NCBI Taxonomy" id="343874"/>
    <lineage>
        <taxon>Bacteria</taxon>
        <taxon>Pseudomonadati</taxon>
        <taxon>Bacteroidota</taxon>
        <taxon>Flavobacteriia</taxon>
        <taxon>Flavobacteriales</taxon>
        <taxon>Weeksellaceae</taxon>
        <taxon>Empedobacter</taxon>
    </lineage>
</organism>